<dbReference type="OrthoDB" id="3218463at2"/>
<dbReference type="CDD" id="cd11031">
    <property type="entry name" value="Cyp158A-like"/>
    <property type="match status" value="1"/>
</dbReference>
<gene>
    <name evidence="8" type="ORF">DVK44_16460</name>
</gene>
<dbReference type="GO" id="GO:0020037">
    <property type="term" value="F:heme binding"/>
    <property type="evidence" value="ECO:0007669"/>
    <property type="project" value="InterPro"/>
</dbReference>
<dbReference type="GO" id="GO:0016705">
    <property type="term" value="F:oxidoreductase activity, acting on paired donors, with incorporation or reduction of molecular oxygen"/>
    <property type="evidence" value="ECO:0007669"/>
    <property type="project" value="InterPro"/>
</dbReference>
<dbReference type="PRINTS" id="PR00359">
    <property type="entry name" value="BP450"/>
</dbReference>
<dbReference type="InterPro" id="IPR001128">
    <property type="entry name" value="Cyt_P450"/>
</dbReference>
<evidence type="ECO:0000256" key="1">
    <source>
        <dbReference type="ARBA" id="ARBA00010617"/>
    </source>
</evidence>
<dbReference type="InterPro" id="IPR017972">
    <property type="entry name" value="Cyt_P450_CS"/>
</dbReference>
<evidence type="ECO:0000256" key="2">
    <source>
        <dbReference type="ARBA" id="ARBA00022617"/>
    </source>
</evidence>
<dbReference type="SUPFAM" id="SSF48264">
    <property type="entry name" value="Cytochrome P450"/>
    <property type="match status" value="1"/>
</dbReference>
<dbReference type="GO" id="GO:0004497">
    <property type="term" value="F:monooxygenase activity"/>
    <property type="evidence" value="ECO:0007669"/>
    <property type="project" value="UniProtKB-KW"/>
</dbReference>
<dbReference type="InterPro" id="IPR002397">
    <property type="entry name" value="Cyt_P450_B"/>
</dbReference>
<dbReference type="KEGG" id="spad:DVK44_16460"/>
<evidence type="ECO:0000313" key="8">
    <source>
        <dbReference type="EMBL" id="AXG79019.1"/>
    </source>
</evidence>
<keyword evidence="5 7" id="KW-0408">Iron</keyword>
<evidence type="ECO:0000256" key="4">
    <source>
        <dbReference type="ARBA" id="ARBA00023002"/>
    </source>
</evidence>
<dbReference type="PROSITE" id="PS00086">
    <property type="entry name" value="CYTOCHROME_P450"/>
    <property type="match status" value="1"/>
</dbReference>
<organism evidence="8 9">
    <name type="scientific">Streptomyces paludis</name>
    <dbReference type="NCBI Taxonomy" id="2282738"/>
    <lineage>
        <taxon>Bacteria</taxon>
        <taxon>Bacillati</taxon>
        <taxon>Actinomycetota</taxon>
        <taxon>Actinomycetes</taxon>
        <taxon>Kitasatosporales</taxon>
        <taxon>Streptomycetaceae</taxon>
        <taxon>Streptomyces</taxon>
    </lineage>
</organism>
<evidence type="ECO:0000256" key="7">
    <source>
        <dbReference type="RuleBase" id="RU000461"/>
    </source>
</evidence>
<dbReference type="PANTHER" id="PTHR46696:SF1">
    <property type="entry name" value="CYTOCHROME P450 YJIB-RELATED"/>
    <property type="match status" value="1"/>
</dbReference>
<evidence type="ECO:0000256" key="5">
    <source>
        <dbReference type="ARBA" id="ARBA00023004"/>
    </source>
</evidence>
<dbReference type="EMBL" id="CP031194">
    <property type="protein sequence ID" value="AXG79019.1"/>
    <property type="molecule type" value="Genomic_DNA"/>
</dbReference>
<proteinExistence type="inferred from homology"/>
<sequence>MSTAPEPLPYPFTSPDPLTLSPLYAGLRGAPLPRVRLPYGEDAWLVTRYADARVVLADPRFSVAAGVERDQPRMRPLAPGKDGLLSTDGADHARLRGVVAPHFSPRRVDRMRDQVREVANGLLDRLVETGPPGDLVQDYAFPLAIAMICDLLGVPESDRHRIRKWLEVMLSHSVSSEDLAAEAGAYFAYLAELIELRRREPRDDLLTCLVSAQDEGRISYDEVIKLAVELLTGGFITTFNQIPNFCYLLLKRPEWVSRLREHPSDIPAAIEEMLRFVPLPNVIGFPRYATEDIEVGGVTVRTGEPVLVDLPAANRDPAVFRDADTLVLDRVQEAPHLIFGHGLHFCVGARLARLELEVAMGTLLERLPALKLSVSDSELRWKTEAMIKGLHELPVDW</sequence>
<keyword evidence="3 7" id="KW-0479">Metal-binding</keyword>
<accession>A0A345HQP5</accession>
<protein>
    <submittedName>
        <fullName evidence="8">Cytochrome P450</fullName>
    </submittedName>
</protein>
<reference evidence="9" key="1">
    <citation type="submission" date="2018-07" db="EMBL/GenBank/DDBJ databases">
        <authorList>
            <person name="Zhao J."/>
        </authorList>
    </citation>
    <scope>NUCLEOTIDE SEQUENCE [LARGE SCALE GENOMIC DNA]</scope>
    <source>
        <strain evidence="9">GSSD-12</strain>
    </source>
</reference>
<dbReference type="Pfam" id="PF00067">
    <property type="entry name" value="p450"/>
    <property type="match status" value="1"/>
</dbReference>
<dbReference type="Proteomes" id="UP000253868">
    <property type="component" value="Chromosome"/>
</dbReference>
<keyword evidence="6 7" id="KW-0503">Monooxygenase</keyword>
<keyword evidence="2 7" id="KW-0349">Heme</keyword>
<name>A0A345HQP5_9ACTN</name>
<dbReference type="InterPro" id="IPR036396">
    <property type="entry name" value="Cyt_P450_sf"/>
</dbReference>
<dbReference type="AlphaFoldDB" id="A0A345HQP5"/>
<evidence type="ECO:0000313" key="9">
    <source>
        <dbReference type="Proteomes" id="UP000253868"/>
    </source>
</evidence>
<keyword evidence="9" id="KW-1185">Reference proteome</keyword>
<evidence type="ECO:0000256" key="3">
    <source>
        <dbReference type="ARBA" id="ARBA00022723"/>
    </source>
</evidence>
<dbReference type="PANTHER" id="PTHR46696">
    <property type="entry name" value="P450, PUTATIVE (EUROFUNG)-RELATED"/>
    <property type="match status" value="1"/>
</dbReference>
<dbReference type="GO" id="GO:0005506">
    <property type="term" value="F:iron ion binding"/>
    <property type="evidence" value="ECO:0007669"/>
    <property type="project" value="InterPro"/>
</dbReference>
<dbReference type="RefSeq" id="WP_114660353.1">
    <property type="nucleotide sequence ID" value="NZ_CP031194.1"/>
</dbReference>
<dbReference type="Gene3D" id="1.10.630.10">
    <property type="entry name" value="Cytochrome P450"/>
    <property type="match status" value="1"/>
</dbReference>
<dbReference type="FunFam" id="1.10.630.10:FF:000018">
    <property type="entry name" value="Cytochrome P450 monooxygenase"/>
    <property type="match status" value="1"/>
</dbReference>
<comment type="similarity">
    <text evidence="1 7">Belongs to the cytochrome P450 family.</text>
</comment>
<evidence type="ECO:0000256" key="6">
    <source>
        <dbReference type="ARBA" id="ARBA00023033"/>
    </source>
</evidence>
<keyword evidence="4 7" id="KW-0560">Oxidoreductase</keyword>